<evidence type="ECO:0000256" key="4">
    <source>
        <dbReference type="ARBA" id="ARBA00022960"/>
    </source>
</evidence>
<dbReference type="EMBL" id="VBOY01000085">
    <property type="protein sequence ID" value="TMQ64487.1"/>
    <property type="molecule type" value="Genomic_DNA"/>
</dbReference>
<gene>
    <name evidence="9" type="primary">murJ</name>
    <name evidence="9" type="ORF">E6K78_09040</name>
</gene>
<dbReference type="GO" id="GO:0005886">
    <property type="term" value="C:plasma membrane"/>
    <property type="evidence" value="ECO:0007669"/>
    <property type="project" value="UniProtKB-SubCell"/>
</dbReference>
<comment type="caution">
    <text evidence="9">The sequence shown here is derived from an EMBL/GenBank/DDBJ whole genome shotgun (WGS) entry which is preliminary data.</text>
</comment>
<sequence>VPVCESLGLPRILAMAVGVLLGGLAQLGVQLPSLHAQGFRFRFEWPTRHPGVLRVARLMAPATVGLAATQLNLLVSTLIASLLEQGSVSWLWYAFRLMQLPIGVFGVALATVSLPALARAAVAEDMLSLKTTLSATLRLVFLLTVPAAVWLAVLARPTIALLYEHGRFGADDTLRTASALVMYCVGLPAFAAVGVLTRTFYALKNTRTPVQASFVAVALNVTLNLLLVGPLRFLGLGASGLALATSVTSIANLLQLAFYLRRRVGPFGARRMLDTFGRVLLAAALGVVPVLAGLALLGDSWHGRIVVELLVVAGGLLLALGTGYAAMKALRVAELATVEDLVRAGARRVRGR</sequence>
<dbReference type="NCBIfam" id="TIGR01695">
    <property type="entry name" value="murJ_mviN"/>
    <property type="match status" value="1"/>
</dbReference>
<evidence type="ECO:0000256" key="1">
    <source>
        <dbReference type="ARBA" id="ARBA00004651"/>
    </source>
</evidence>
<evidence type="ECO:0000256" key="3">
    <source>
        <dbReference type="ARBA" id="ARBA00022692"/>
    </source>
</evidence>
<evidence type="ECO:0000256" key="2">
    <source>
        <dbReference type="ARBA" id="ARBA00022475"/>
    </source>
</evidence>
<dbReference type="PANTHER" id="PTHR47019:SF1">
    <property type="entry name" value="LIPID II FLIPPASE MURJ"/>
    <property type="match status" value="1"/>
</dbReference>
<dbReference type="GO" id="GO:0015648">
    <property type="term" value="F:lipid-linked peptidoglycan transporter activity"/>
    <property type="evidence" value="ECO:0007669"/>
    <property type="project" value="TreeGrafter"/>
</dbReference>
<feature type="transmembrane region" description="Helical" evidence="8">
    <location>
        <begin position="309"/>
        <end position="327"/>
    </location>
</feature>
<evidence type="ECO:0000256" key="6">
    <source>
        <dbReference type="ARBA" id="ARBA00022989"/>
    </source>
</evidence>
<dbReference type="AlphaFoldDB" id="A0A538TLI8"/>
<evidence type="ECO:0000313" key="10">
    <source>
        <dbReference type="Proteomes" id="UP000316609"/>
    </source>
</evidence>
<name>A0A538TLI8_UNCEI</name>
<organism evidence="9 10">
    <name type="scientific">Eiseniibacteriota bacterium</name>
    <dbReference type="NCBI Taxonomy" id="2212470"/>
    <lineage>
        <taxon>Bacteria</taxon>
        <taxon>Candidatus Eiseniibacteriota</taxon>
    </lineage>
</organism>
<feature type="transmembrane region" description="Helical" evidence="8">
    <location>
        <begin position="240"/>
        <end position="259"/>
    </location>
</feature>
<dbReference type="PANTHER" id="PTHR47019">
    <property type="entry name" value="LIPID II FLIPPASE MURJ"/>
    <property type="match status" value="1"/>
</dbReference>
<feature type="transmembrane region" description="Helical" evidence="8">
    <location>
        <begin position="213"/>
        <end position="234"/>
    </location>
</feature>
<keyword evidence="3 8" id="KW-0812">Transmembrane</keyword>
<keyword evidence="5" id="KW-0573">Peptidoglycan synthesis</keyword>
<dbReference type="GO" id="GO:0008360">
    <property type="term" value="P:regulation of cell shape"/>
    <property type="evidence" value="ECO:0007669"/>
    <property type="project" value="UniProtKB-KW"/>
</dbReference>
<feature type="transmembrane region" description="Helical" evidence="8">
    <location>
        <begin position="100"/>
        <end position="118"/>
    </location>
</feature>
<dbReference type="InterPro" id="IPR051050">
    <property type="entry name" value="Lipid_II_flippase_MurJ/MviN"/>
</dbReference>
<feature type="transmembrane region" description="Helical" evidence="8">
    <location>
        <begin position="179"/>
        <end position="201"/>
    </location>
</feature>
<reference evidence="9 10" key="1">
    <citation type="journal article" date="2019" name="Nat. Microbiol.">
        <title>Mediterranean grassland soil C-N compound turnover is dependent on rainfall and depth, and is mediated by genomically divergent microorganisms.</title>
        <authorList>
            <person name="Diamond S."/>
            <person name="Andeer P.F."/>
            <person name="Li Z."/>
            <person name="Crits-Christoph A."/>
            <person name="Burstein D."/>
            <person name="Anantharaman K."/>
            <person name="Lane K.R."/>
            <person name="Thomas B.C."/>
            <person name="Pan C."/>
            <person name="Northen T.R."/>
            <person name="Banfield J.F."/>
        </authorList>
    </citation>
    <scope>NUCLEOTIDE SEQUENCE [LARGE SCALE GENOMIC DNA]</scope>
    <source>
        <strain evidence="9">WS_8</strain>
    </source>
</reference>
<feature type="transmembrane region" description="Helical" evidence="8">
    <location>
        <begin position="139"/>
        <end position="159"/>
    </location>
</feature>
<feature type="transmembrane region" description="Helical" evidence="8">
    <location>
        <begin position="12"/>
        <end position="34"/>
    </location>
</feature>
<dbReference type="GO" id="GO:0034204">
    <property type="term" value="P:lipid translocation"/>
    <property type="evidence" value="ECO:0007669"/>
    <property type="project" value="TreeGrafter"/>
</dbReference>
<evidence type="ECO:0000256" key="5">
    <source>
        <dbReference type="ARBA" id="ARBA00022984"/>
    </source>
</evidence>
<evidence type="ECO:0000256" key="8">
    <source>
        <dbReference type="SAM" id="Phobius"/>
    </source>
</evidence>
<dbReference type="Pfam" id="PF03023">
    <property type="entry name" value="MurJ"/>
    <property type="match status" value="1"/>
</dbReference>
<dbReference type="Proteomes" id="UP000316609">
    <property type="component" value="Unassembled WGS sequence"/>
</dbReference>
<evidence type="ECO:0000313" key="9">
    <source>
        <dbReference type="EMBL" id="TMQ64487.1"/>
    </source>
</evidence>
<keyword evidence="6 8" id="KW-1133">Transmembrane helix</keyword>
<protein>
    <submittedName>
        <fullName evidence="9">Murein biosynthesis integral membrane protein MurJ</fullName>
    </submittedName>
</protein>
<keyword evidence="4" id="KW-0133">Cell shape</keyword>
<keyword evidence="7 8" id="KW-0472">Membrane</keyword>
<proteinExistence type="predicted"/>
<feature type="non-terminal residue" evidence="9">
    <location>
        <position position="1"/>
    </location>
</feature>
<evidence type="ECO:0000256" key="7">
    <source>
        <dbReference type="ARBA" id="ARBA00023136"/>
    </source>
</evidence>
<feature type="transmembrane region" description="Helical" evidence="8">
    <location>
        <begin position="279"/>
        <end position="297"/>
    </location>
</feature>
<comment type="subcellular location">
    <subcellularLocation>
        <location evidence="1">Cell membrane</location>
        <topology evidence="1">Multi-pass membrane protein</topology>
    </subcellularLocation>
</comment>
<dbReference type="GO" id="GO:0009252">
    <property type="term" value="P:peptidoglycan biosynthetic process"/>
    <property type="evidence" value="ECO:0007669"/>
    <property type="project" value="UniProtKB-KW"/>
</dbReference>
<keyword evidence="2" id="KW-1003">Cell membrane</keyword>
<accession>A0A538TLI8</accession>
<dbReference type="InterPro" id="IPR004268">
    <property type="entry name" value="MurJ"/>
</dbReference>